<evidence type="ECO:0000313" key="2">
    <source>
        <dbReference type="EMBL" id="MEW9570346.1"/>
    </source>
</evidence>
<proteinExistence type="predicted"/>
<feature type="transmembrane region" description="Helical" evidence="1">
    <location>
        <begin position="283"/>
        <end position="306"/>
    </location>
</feature>
<feature type="transmembrane region" description="Helical" evidence="1">
    <location>
        <begin position="89"/>
        <end position="106"/>
    </location>
</feature>
<sequence>MPKLRLERAPAAALPLRFLLAMPCWGMAGGLLLLIDGDAALHSRWHPATLALVHVWTLGVLGNAMFGSLLQLLPVAVGAELRWRRGAPWLHGVFNLGVLFLVAGLHGNARGLLFTAGLLLPSAFLWLAAMTLPGLFTAVGERLLRVGIGAALAYGVATALAGGGLALLLAGRQPWPLAAVDMHAAFGVLGWMALLLAAVGRLTMPMFQATGSMPAHAQAIWLAGVGLALPLAAAWHLAHGAGVALPSVVAMGGAAFALAALWLQWPVPVARRNALYQHWQLGLLALLSAAMALLAGRGLLAGALALGVGLPLLLGAMAMEIVPFVAWIGLRHRVPRGVQIPGVQRLLPDAAKRRALLAQAMAAPWLMFAVLWPQPWLAQLAGLAQLGAWAVHGHALWSALRNARGFARGAEKPV</sequence>
<feature type="transmembrane region" description="Helical" evidence="1">
    <location>
        <begin position="112"/>
        <end position="136"/>
    </location>
</feature>
<feature type="transmembrane region" description="Helical" evidence="1">
    <location>
        <begin position="12"/>
        <end position="35"/>
    </location>
</feature>
<accession>A0ABV3Q944</accession>
<keyword evidence="1" id="KW-0472">Membrane</keyword>
<evidence type="ECO:0008006" key="4">
    <source>
        <dbReference type="Google" id="ProtNLM"/>
    </source>
</evidence>
<protein>
    <recommendedName>
        <fullName evidence="4">NnrS family protein</fullName>
    </recommendedName>
</protein>
<dbReference type="EMBL" id="JBFOHK010000001">
    <property type="protein sequence ID" value="MEW9570346.1"/>
    <property type="molecule type" value="Genomic_DNA"/>
</dbReference>
<organism evidence="2 3">
    <name type="scientific">Rhodanobacter lycopersici</name>
    <dbReference type="NCBI Taxonomy" id="3162487"/>
    <lineage>
        <taxon>Bacteria</taxon>
        <taxon>Pseudomonadati</taxon>
        <taxon>Pseudomonadota</taxon>
        <taxon>Gammaproteobacteria</taxon>
        <taxon>Lysobacterales</taxon>
        <taxon>Rhodanobacteraceae</taxon>
        <taxon>Rhodanobacter</taxon>
    </lineage>
</organism>
<feature type="transmembrane region" description="Helical" evidence="1">
    <location>
        <begin position="378"/>
        <end position="400"/>
    </location>
</feature>
<dbReference type="Proteomes" id="UP001556220">
    <property type="component" value="Unassembled WGS sequence"/>
</dbReference>
<feature type="transmembrane region" description="Helical" evidence="1">
    <location>
        <begin position="182"/>
        <end position="199"/>
    </location>
</feature>
<feature type="transmembrane region" description="Helical" evidence="1">
    <location>
        <begin position="55"/>
        <end position="77"/>
    </location>
</feature>
<evidence type="ECO:0000313" key="3">
    <source>
        <dbReference type="Proteomes" id="UP001556220"/>
    </source>
</evidence>
<feature type="transmembrane region" description="Helical" evidence="1">
    <location>
        <begin position="355"/>
        <end position="372"/>
    </location>
</feature>
<feature type="transmembrane region" description="Helical" evidence="1">
    <location>
        <begin position="312"/>
        <end position="330"/>
    </location>
</feature>
<feature type="transmembrane region" description="Helical" evidence="1">
    <location>
        <begin position="148"/>
        <end position="170"/>
    </location>
</feature>
<gene>
    <name evidence="2" type="ORF">ABQJ54_01135</name>
</gene>
<dbReference type="RefSeq" id="WP_367852444.1">
    <property type="nucleotide sequence ID" value="NZ_JBFOHK010000001.1"/>
</dbReference>
<evidence type="ECO:0000256" key="1">
    <source>
        <dbReference type="SAM" id="Phobius"/>
    </source>
</evidence>
<name>A0ABV3Q944_9GAMM</name>
<keyword evidence="1" id="KW-0812">Transmembrane</keyword>
<keyword evidence="3" id="KW-1185">Reference proteome</keyword>
<comment type="caution">
    <text evidence="2">The sequence shown here is derived from an EMBL/GenBank/DDBJ whole genome shotgun (WGS) entry which is preliminary data.</text>
</comment>
<feature type="transmembrane region" description="Helical" evidence="1">
    <location>
        <begin position="219"/>
        <end position="238"/>
    </location>
</feature>
<feature type="transmembrane region" description="Helical" evidence="1">
    <location>
        <begin position="244"/>
        <end position="263"/>
    </location>
</feature>
<keyword evidence="1" id="KW-1133">Transmembrane helix</keyword>
<reference evidence="2 3" key="1">
    <citation type="submission" date="2024-06" db="EMBL/GenBank/DDBJ databases">
        <authorList>
            <person name="Woo H."/>
        </authorList>
    </citation>
    <scope>NUCLEOTIDE SEQUENCE [LARGE SCALE GENOMIC DNA]</scope>
    <source>
        <strain evidence="2 3">Si-c</strain>
    </source>
</reference>